<name>A0A6A3CCL9_HIBSY</name>
<feature type="domain" description="Bulb-type lectin" evidence="8">
    <location>
        <begin position="1"/>
        <end position="89"/>
    </location>
</feature>
<sequence>MIHGFLLMESIPVDKWTVVWVAGGDVTVGNNPYFQLQEDRELVLFDGLQGQQVWTSKMIRLSVAFAFLRDDGYLVLLNGKKDVIWQSFDNPTDTLLPGQRLSTFRTLRAASRNYVLSLYSLYMNVSGQLQLRWESSLIYCTERLSHLNLNAVVTSDGSLQLEAPNSRPIWSVFGEDHNDTVRFRFLRLDVDGNLRLYSWMEGLQRRRSVWQAVENQCNVFATCDQQGICVFNVSGTRFCACSFHHTVQSNSKCLVSYQHDCKSGSVMIEHANIFLYGIYPVRDFISLTSLDKCKSLCLSDPSCTAVTFRNDGSAKCRTMRTRYVSGYSDPSLSATSFVKRCSDPLTTDPIFPLKSPMRAHKESYNICIPCLGMFYCEASSHRASAQKDVEDFGKMILTLVSGIKEVDDVLDWIYKECVEGRPENAVDKRLKDEVDSDEVRLKDEVDSDEVE</sequence>
<evidence type="ECO:0000313" key="10">
    <source>
        <dbReference type="EMBL" id="KAE8726943.1"/>
    </source>
</evidence>
<proteinExistence type="predicted"/>
<keyword evidence="5" id="KW-0472">Membrane</keyword>
<dbReference type="Pfam" id="PF00024">
    <property type="entry name" value="PAN_1"/>
    <property type="match status" value="1"/>
</dbReference>
<dbReference type="InterPro" id="IPR000858">
    <property type="entry name" value="S_locus_glycoprot_dom"/>
</dbReference>
<dbReference type="PROSITE" id="PS50927">
    <property type="entry name" value="BULB_LECTIN"/>
    <property type="match status" value="1"/>
</dbReference>
<evidence type="ECO:0000256" key="3">
    <source>
        <dbReference type="ARBA" id="ARBA00022729"/>
    </source>
</evidence>
<dbReference type="SUPFAM" id="SSF51110">
    <property type="entry name" value="alpha-D-mannose-specific plant lectins"/>
    <property type="match status" value="2"/>
</dbReference>
<dbReference type="Gene3D" id="2.90.10.10">
    <property type="entry name" value="Bulb-type lectin domain"/>
    <property type="match status" value="2"/>
</dbReference>
<dbReference type="PROSITE" id="PS50948">
    <property type="entry name" value="PAN"/>
    <property type="match status" value="1"/>
</dbReference>
<evidence type="ECO:0000313" key="11">
    <source>
        <dbReference type="Proteomes" id="UP000436088"/>
    </source>
</evidence>
<keyword evidence="11" id="KW-1185">Reference proteome</keyword>
<keyword evidence="3" id="KW-0732">Signal</keyword>
<dbReference type="GO" id="GO:0030246">
    <property type="term" value="F:carbohydrate binding"/>
    <property type="evidence" value="ECO:0007669"/>
    <property type="project" value="UniProtKB-KW"/>
</dbReference>
<comment type="caution">
    <text evidence="10">The sequence shown here is derived from an EMBL/GenBank/DDBJ whole genome shotgun (WGS) entry which is preliminary data.</text>
</comment>
<dbReference type="InterPro" id="IPR003609">
    <property type="entry name" value="Pan_app"/>
</dbReference>
<dbReference type="InterPro" id="IPR036426">
    <property type="entry name" value="Bulb-type_lectin_dom_sf"/>
</dbReference>
<organism evidence="10 11">
    <name type="scientific">Hibiscus syriacus</name>
    <name type="common">Rose of Sharon</name>
    <dbReference type="NCBI Taxonomy" id="106335"/>
    <lineage>
        <taxon>Eukaryota</taxon>
        <taxon>Viridiplantae</taxon>
        <taxon>Streptophyta</taxon>
        <taxon>Embryophyta</taxon>
        <taxon>Tracheophyta</taxon>
        <taxon>Spermatophyta</taxon>
        <taxon>Magnoliopsida</taxon>
        <taxon>eudicotyledons</taxon>
        <taxon>Gunneridae</taxon>
        <taxon>Pentapetalae</taxon>
        <taxon>rosids</taxon>
        <taxon>malvids</taxon>
        <taxon>Malvales</taxon>
        <taxon>Malvaceae</taxon>
        <taxon>Malvoideae</taxon>
        <taxon>Hibiscus</taxon>
    </lineage>
</organism>
<dbReference type="Pfam" id="PF01453">
    <property type="entry name" value="B_lectin"/>
    <property type="match status" value="1"/>
</dbReference>
<accession>A0A6A3CCL9</accession>
<dbReference type="Pfam" id="PF00954">
    <property type="entry name" value="S_locus_glycop"/>
    <property type="match status" value="1"/>
</dbReference>
<keyword evidence="4" id="KW-1133">Transmembrane helix</keyword>
<gene>
    <name evidence="10" type="ORF">F3Y22_tig00005939pilonHSYRG00118</name>
</gene>
<evidence type="ECO:0000256" key="7">
    <source>
        <dbReference type="ARBA" id="ARBA00023180"/>
    </source>
</evidence>
<evidence type="ECO:0000256" key="1">
    <source>
        <dbReference type="ARBA" id="ARBA00004167"/>
    </source>
</evidence>
<feature type="domain" description="Apple" evidence="9">
    <location>
        <begin position="261"/>
        <end position="341"/>
    </location>
</feature>
<dbReference type="AlphaFoldDB" id="A0A6A3CCL9"/>
<dbReference type="EMBL" id="VEPZ02000322">
    <property type="protein sequence ID" value="KAE8726943.1"/>
    <property type="molecule type" value="Genomic_DNA"/>
</dbReference>
<keyword evidence="6" id="KW-1015">Disulfide bond</keyword>
<dbReference type="PANTHER" id="PTHR47974:SF13">
    <property type="entry name" value="G-TYPE LECTIN S-RECEPTOR-LIKE SERINE_THREONINE-PROTEIN KINASE SD3-1"/>
    <property type="match status" value="1"/>
</dbReference>
<evidence type="ECO:0000259" key="9">
    <source>
        <dbReference type="PROSITE" id="PS50948"/>
    </source>
</evidence>
<protein>
    <submittedName>
        <fullName evidence="10">G-type lectin S-receptor-like serine/threonine-protein kinase SD3-1</fullName>
    </submittedName>
</protein>
<dbReference type="InterPro" id="IPR001480">
    <property type="entry name" value="Bulb-type_lectin_dom"/>
</dbReference>
<dbReference type="GO" id="GO:0016020">
    <property type="term" value="C:membrane"/>
    <property type="evidence" value="ECO:0007669"/>
    <property type="project" value="UniProtKB-SubCell"/>
</dbReference>
<dbReference type="GO" id="GO:0016301">
    <property type="term" value="F:kinase activity"/>
    <property type="evidence" value="ECO:0007669"/>
    <property type="project" value="UniProtKB-KW"/>
</dbReference>
<comment type="subcellular location">
    <subcellularLocation>
        <location evidence="1">Membrane</location>
        <topology evidence="1">Single-pass membrane protein</topology>
    </subcellularLocation>
</comment>
<dbReference type="SMART" id="SM00108">
    <property type="entry name" value="B_lectin"/>
    <property type="match status" value="1"/>
</dbReference>
<dbReference type="GO" id="GO:0048544">
    <property type="term" value="P:recognition of pollen"/>
    <property type="evidence" value="ECO:0007669"/>
    <property type="project" value="InterPro"/>
</dbReference>
<evidence type="ECO:0000256" key="6">
    <source>
        <dbReference type="ARBA" id="ARBA00023157"/>
    </source>
</evidence>
<keyword evidence="7" id="KW-0325">Glycoprotein</keyword>
<keyword evidence="2" id="KW-0812">Transmembrane</keyword>
<evidence type="ECO:0000256" key="2">
    <source>
        <dbReference type="ARBA" id="ARBA00022692"/>
    </source>
</evidence>
<reference evidence="10" key="1">
    <citation type="submission" date="2019-09" db="EMBL/GenBank/DDBJ databases">
        <title>Draft genome information of white flower Hibiscus syriacus.</title>
        <authorList>
            <person name="Kim Y.-M."/>
        </authorList>
    </citation>
    <scope>NUCLEOTIDE SEQUENCE [LARGE SCALE GENOMIC DNA]</scope>
    <source>
        <strain evidence="10">YM2019G1</strain>
    </source>
</reference>
<dbReference type="PANTHER" id="PTHR47974">
    <property type="entry name" value="OS07G0415500 PROTEIN"/>
    <property type="match status" value="1"/>
</dbReference>
<evidence type="ECO:0000259" key="8">
    <source>
        <dbReference type="PROSITE" id="PS50927"/>
    </source>
</evidence>
<evidence type="ECO:0000256" key="5">
    <source>
        <dbReference type="ARBA" id="ARBA00023136"/>
    </source>
</evidence>
<dbReference type="Proteomes" id="UP000436088">
    <property type="component" value="Unassembled WGS sequence"/>
</dbReference>
<dbReference type="SMART" id="SM00473">
    <property type="entry name" value="PAN_AP"/>
    <property type="match status" value="1"/>
</dbReference>
<evidence type="ECO:0000256" key="4">
    <source>
        <dbReference type="ARBA" id="ARBA00022989"/>
    </source>
</evidence>